<reference evidence="2 3" key="1">
    <citation type="submission" date="2019-08" db="EMBL/GenBank/DDBJ databases">
        <title>Deep-cultivation of Planctomycetes and their phenomic and genomic characterization uncovers novel biology.</title>
        <authorList>
            <person name="Wiegand S."/>
            <person name="Jogler M."/>
            <person name="Boedeker C."/>
            <person name="Pinto D."/>
            <person name="Vollmers J."/>
            <person name="Rivas-Marin E."/>
            <person name="Kohn T."/>
            <person name="Peeters S.H."/>
            <person name="Heuer A."/>
            <person name="Rast P."/>
            <person name="Oberbeckmann S."/>
            <person name="Bunk B."/>
            <person name="Jeske O."/>
            <person name="Meyerdierks A."/>
            <person name="Storesund J.E."/>
            <person name="Kallscheuer N."/>
            <person name="Luecker S."/>
            <person name="Lage O.M."/>
            <person name="Pohl T."/>
            <person name="Merkel B.J."/>
            <person name="Hornburger P."/>
            <person name="Mueller R.-W."/>
            <person name="Bruemmer F."/>
            <person name="Labrenz M."/>
            <person name="Spormann A.M."/>
            <person name="Op den Camp H."/>
            <person name="Overmann J."/>
            <person name="Amann R."/>
            <person name="Jetten M.S.M."/>
            <person name="Mascher T."/>
            <person name="Medema M.H."/>
            <person name="Devos D.P."/>
            <person name="Kaster A.-K."/>
            <person name="Ovreas L."/>
            <person name="Rohde M."/>
            <person name="Galperin M.Y."/>
            <person name="Jogler C."/>
        </authorList>
    </citation>
    <scope>NUCLEOTIDE SEQUENCE [LARGE SCALE GENOMIC DNA]</scope>
    <source>
        <strain evidence="2 3">OJF2</strain>
    </source>
</reference>
<evidence type="ECO:0000313" key="3">
    <source>
        <dbReference type="Proteomes" id="UP000324233"/>
    </source>
</evidence>
<accession>A0A5B9VV74</accession>
<keyword evidence="3" id="KW-1185">Reference proteome</keyword>
<gene>
    <name evidence="2" type="ORF">OJF2_01860</name>
</gene>
<dbReference type="KEGG" id="agv:OJF2_01860"/>
<evidence type="ECO:0000313" key="2">
    <source>
        <dbReference type="EMBL" id="QEH31721.1"/>
    </source>
</evidence>
<dbReference type="AlphaFoldDB" id="A0A5B9VV74"/>
<organism evidence="2 3">
    <name type="scientific">Aquisphaera giovannonii</name>
    <dbReference type="NCBI Taxonomy" id="406548"/>
    <lineage>
        <taxon>Bacteria</taxon>
        <taxon>Pseudomonadati</taxon>
        <taxon>Planctomycetota</taxon>
        <taxon>Planctomycetia</taxon>
        <taxon>Isosphaerales</taxon>
        <taxon>Isosphaeraceae</taxon>
        <taxon>Aquisphaera</taxon>
    </lineage>
</organism>
<feature type="region of interest" description="Disordered" evidence="1">
    <location>
        <begin position="1"/>
        <end position="47"/>
    </location>
</feature>
<name>A0A5B9VV74_9BACT</name>
<feature type="compositionally biased region" description="Basic and acidic residues" evidence="1">
    <location>
        <begin position="19"/>
        <end position="32"/>
    </location>
</feature>
<dbReference type="EMBL" id="CP042997">
    <property type="protein sequence ID" value="QEH31721.1"/>
    <property type="molecule type" value="Genomic_DNA"/>
</dbReference>
<dbReference type="RefSeq" id="WP_148590408.1">
    <property type="nucleotide sequence ID" value="NZ_CP042997.1"/>
</dbReference>
<protein>
    <submittedName>
        <fullName evidence="2">Uncharacterized protein</fullName>
    </submittedName>
</protein>
<evidence type="ECO:0000256" key="1">
    <source>
        <dbReference type="SAM" id="MobiDB-lite"/>
    </source>
</evidence>
<sequence>MIRRGPKQGPRAHHTARRRVPEYGLRPRKEAAVGRQPSSPHHDPPARLDVLAAGRERLEFGAESRIISSGVAAARQKFECVGRAPRADGTVGPLRAVAARARHRRLRGPGA</sequence>
<dbReference type="Proteomes" id="UP000324233">
    <property type="component" value="Chromosome"/>
</dbReference>
<feature type="compositionally biased region" description="Basic residues" evidence="1">
    <location>
        <begin position="1"/>
        <end position="18"/>
    </location>
</feature>
<proteinExistence type="predicted"/>